<evidence type="ECO:0000313" key="1">
    <source>
        <dbReference type="EMBL" id="MBB2175718.1"/>
    </source>
</evidence>
<dbReference type="EMBL" id="JABEQH010000008">
    <property type="protein sequence ID" value="MBB2175718.1"/>
    <property type="molecule type" value="Genomic_DNA"/>
</dbReference>
<gene>
    <name evidence="1" type="ORF">HLH21_07190</name>
</gene>
<dbReference type="GO" id="GO:0016829">
    <property type="term" value="F:lyase activity"/>
    <property type="evidence" value="ECO:0007669"/>
    <property type="project" value="UniProtKB-KW"/>
</dbReference>
<dbReference type="RefSeq" id="WP_182942783.1">
    <property type="nucleotide sequence ID" value="NZ_JABEQH010000008.1"/>
</dbReference>
<evidence type="ECO:0000313" key="2">
    <source>
        <dbReference type="Proteomes" id="UP000561066"/>
    </source>
</evidence>
<accession>A0A7W4J732</accession>
<comment type="caution">
    <text evidence="1">The sequence shown here is derived from an EMBL/GenBank/DDBJ whole genome shotgun (WGS) entry which is preliminary data.</text>
</comment>
<dbReference type="InterPro" id="IPR036909">
    <property type="entry name" value="Cyt_c-like_dom_sf"/>
</dbReference>
<dbReference type="SUPFAM" id="SSF46626">
    <property type="entry name" value="Cytochrome c"/>
    <property type="match status" value="1"/>
</dbReference>
<dbReference type="Gene3D" id="1.10.760.10">
    <property type="entry name" value="Cytochrome c-like domain"/>
    <property type="match status" value="1"/>
</dbReference>
<dbReference type="Proteomes" id="UP000561066">
    <property type="component" value="Unassembled WGS sequence"/>
</dbReference>
<dbReference type="GO" id="GO:0020037">
    <property type="term" value="F:heme binding"/>
    <property type="evidence" value="ECO:0007669"/>
    <property type="project" value="InterPro"/>
</dbReference>
<dbReference type="GO" id="GO:0009055">
    <property type="term" value="F:electron transfer activity"/>
    <property type="evidence" value="ECO:0007669"/>
    <property type="project" value="InterPro"/>
</dbReference>
<name>A0A7W4J732_9PROT</name>
<proteinExistence type="predicted"/>
<dbReference type="AlphaFoldDB" id="A0A7W4J732"/>
<sequence>MRHIRFPKVAWVAGPAVVLLALAGLLAPPRQARALDGTRTTYLVKCGGCHGIEGLSGQTYIPVLRDRVGSLTCTPEGRSYLVQVPGVSMSLIRDDAEMARVLNFVVFDLGGSSTPKGTRPYTAEEVHALRGHPLRATDLPELRAGVWGRAVTACAAQAGHTAGAY</sequence>
<keyword evidence="2" id="KW-1185">Reference proteome</keyword>
<protein>
    <submittedName>
        <fullName evidence="1">Cystathionine beta-lyase</fullName>
    </submittedName>
</protein>
<keyword evidence="1" id="KW-0456">Lyase</keyword>
<reference evidence="1 2" key="1">
    <citation type="submission" date="2020-04" db="EMBL/GenBank/DDBJ databases">
        <title>Description of novel Gluconacetobacter.</title>
        <authorList>
            <person name="Sombolestani A."/>
        </authorList>
    </citation>
    <scope>NUCLEOTIDE SEQUENCE [LARGE SCALE GENOMIC DNA]</scope>
    <source>
        <strain evidence="1 2">LMG 21312</strain>
    </source>
</reference>
<organism evidence="1 2">
    <name type="scientific">Gluconacetobacter johannae</name>
    <dbReference type="NCBI Taxonomy" id="112140"/>
    <lineage>
        <taxon>Bacteria</taxon>
        <taxon>Pseudomonadati</taxon>
        <taxon>Pseudomonadota</taxon>
        <taxon>Alphaproteobacteria</taxon>
        <taxon>Acetobacterales</taxon>
        <taxon>Acetobacteraceae</taxon>
        <taxon>Gluconacetobacter</taxon>
    </lineage>
</organism>